<sequence length="158" mass="17942">MAEALATPSSHRSDVFSFMPLLGILILTVTSVFSVIRARHDVPTLAFIISMYVFLMLLFYCLHLHDTLPENSQQKERLRVPIWLLATILNVLFAYRVSTMLPLSLDCLVWAMAGSTSVLGFYVFFIYKEDKSKSLGAADTYKTNTKIEHKMMVHKYAG</sequence>
<evidence type="ECO:0000313" key="1">
    <source>
        <dbReference type="EMBL" id="KAJ8649572.1"/>
    </source>
</evidence>
<organism evidence="1 2">
    <name type="scientific">Persea americana</name>
    <name type="common">Avocado</name>
    <dbReference type="NCBI Taxonomy" id="3435"/>
    <lineage>
        <taxon>Eukaryota</taxon>
        <taxon>Viridiplantae</taxon>
        <taxon>Streptophyta</taxon>
        <taxon>Embryophyta</taxon>
        <taxon>Tracheophyta</taxon>
        <taxon>Spermatophyta</taxon>
        <taxon>Magnoliopsida</taxon>
        <taxon>Magnoliidae</taxon>
        <taxon>Laurales</taxon>
        <taxon>Lauraceae</taxon>
        <taxon>Persea</taxon>
    </lineage>
</organism>
<gene>
    <name evidence="1" type="ORF">MRB53_002595</name>
</gene>
<protein>
    <submittedName>
        <fullName evidence="1">Uncharacterized protein</fullName>
    </submittedName>
</protein>
<name>A0ACC2MUU3_PERAE</name>
<reference evidence="1 2" key="1">
    <citation type="journal article" date="2022" name="Hortic Res">
        <title>A haplotype resolved chromosomal level avocado genome allows analysis of novel avocado genes.</title>
        <authorList>
            <person name="Nath O."/>
            <person name="Fletcher S.J."/>
            <person name="Hayward A."/>
            <person name="Shaw L.M."/>
            <person name="Masouleh A.K."/>
            <person name="Furtado A."/>
            <person name="Henry R.J."/>
            <person name="Mitter N."/>
        </authorList>
    </citation>
    <scope>NUCLEOTIDE SEQUENCE [LARGE SCALE GENOMIC DNA]</scope>
    <source>
        <strain evidence="2">cv. Hass</strain>
    </source>
</reference>
<keyword evidence="2" id="KW-1185">Reference proteome</keyword>
<dbReference type="Proteomes" id="UP001234297">
    <property type="component" value="Chromosome 1"/>
</dbReference>
<dbReference type="EMBL" id="CM056809">
    <property type="protein sequence ID" value="KAJ8649572.1"/>
    <property type="molecule type" value="Genomic_DNA"/>
</dbReference>
<comment type="caution">
    <text evidence="1">The sequence shown here is derived from an EMBL/GenBank/DDBJ whole genome shotgun (WGS) entry which is preliminary data.</text>
</comment>
<proteinExistence type="predicted"/>
<accession>A0ACC2MUU3</accession>
<evidence type="ECO:0000313" key="2">
    <source>
        <dbReference type="Proteomes" id="UP001234297"/>
    </source>
</evidence>